<accession>A0A8H7BGI0</accession>
<dbReference type="EMBL" id="JABAYA010000274">
    <property type="protein sequence ID" value="KAF7721365.1"/>
    <property type="molecule type" value="Genomic_DNA"/>
</dbReference>
<keyword evidence="5" id="KW-1185">Reference proteome</keyword>
<keyword evidence="3" id="KW-0560">Oxidoreductase</keyword>
<reference evidence="4" key="1">
    <citation type="submission" date="2020-01" db="EMBL/GenBank/DDBJ databases">
        <title>Genome Sequencing of Three Apophysomyces-Like Fungal Strains Confirms a Novel Fungal Genus in the Mucoromycota with divergent Burkholderia-like Endosymbiotic Bacteria.</title>
        <authorList>
            <person name="Stajich J.E."/>
            <person name="Macias A.M."/>
            <person name="Carter-House D."/>
            <person name="Lovett B."/>
            <person name="Kasson L.R."/>
            <person name="Berry K."/>
            <person name="Grigoriev I."/>
            <person name="Chang Y."/>
            <person name="Spatafora J."/>
            <person name="Kasson M.T."/>
        </authorList>
    </citation>
    <scope>NUCLEOTIDE SEQUENCE</scope>
    <source>
        <strain evidence="4">NRRL A-21654</strain>
    </source>
</reference>
<name>A0A8H7BGI0_9FUNG</name>
<dbReference type="InterPro" id="IPR004136">
    <property type="entry name" value="NMO"/>
</dbReference>
<evidence type="ECO:0000313" key="4">
    <source>
        <dbReference type="EMBL" id="KAF7721365.1"/>
    </source>
</evidence>
<dbReference type="AlphaFoldDB" id="A0A8H7BGI0"/>
<proteinExistence type="predicted"/>
<comment type="caution">
    <text evidence="4">The sequence shown here is derived from an EMBL/GenBank/DDBJ whole genome shotgun (WGS) entry which is preliminary data.</text>
</comment>
<evidence type="ECO:0000313" key="5">
    <source>
        <dbReference type="Proteomes" id="UP000605846"/>
    </source>
</evidence>
<evidence type="ECO:0000256" key="3">
    <source>
        <dbReference type="ARBA" id="ARBA00023002"/>
    </source>
</evidence>
<dbReference type="Proteomes" id="UP000605846">
    <property type="component" value="Unassembled WGS sequence"/>
</dbReference>
<dbReference type="PANTHER" id="PTHR32332">
    <property type="entry name" value="2-NITROPROPANE DIOXYGENASE"/>
    <property type="match status" value="1"/>
</dbReference>
<gene>
    <name evidence="4" type="ORF">EC973_004827</name>
</gene>
<dbReference type="GO" id="GO:0018580">
    <property type="term" value="F:nitronate monooxygenase activity"/>
    <property type="evidence" value="ECO:0007669"/>
    <property type="project" value="InterPro"/>
</dbReference>
<dbReference type="Gene3D" id="3.20.20.70">
    <property type="entry name" value="Aldolase class I"/>
    <property type="match status" value="1"/>
</dbReference>
<dbReference type="CDD" id="cd04730">
    <property type="entry name" value="NPD_like"/>
    <property type="match status" value="1"/>
</dbReference>
<keyword evidence="1" id="KW-0285">Flavoprotein</keyword>
<evidence type="ECO:0000256" key="1">
    <source>
        <dbReference type="ARBA" id="ARBA00022630"/>
    </source>
</evidence>
<dbReference type="OrthoDB" id="412383at2759"/>
<keyword evidence="2" id="KW-0288">FMN</keyword>
<dbReference type="SUPFAM" id="SSF51412">
    <property type="entry name" value="Inosine monophosphate dehydrogenase (IMPDH)"/>
    <property type="match status" value="1"/>
</dbReference>
<dbReference type="Pfam" id="PF03060">
    <property type="entry name" value="NMO"/>
    <property type="match status" value="1"/>
</dbReference>
<evidence type="ECO:0000256" key="2">
    <source>
        <dbReference type="ARBA" id="ARBA00022643"/>
    </source>
</evidence>
<dbReference type="PANTHER" id="PTHR32332:SF20">
    <property type="entry name" value="2-NITROPROPANE DIOXYGENASE-LIKE PROTEIN"/>
    <property type="match status" value="1"/>
</dbReference>
<protein>
    <recommendedName>
        <fullName evidence="6">2-nitropropane dioxygenase</fullName>
    </recommendedName>
</protein>
<organism evidence="4 5">
    <name type="scientific">Apophysomyces ossiformis</name>
    <dbReference type="NCBI Taxonomy" id="679940"/>
    <lineage>
        <taxon>Eukaryota</taxon>
        <taxon>Fungi</taxon>
        <taxon>Fungi incertae sedis</taxon>
        <taxon>Mucoromycota</taxon>
        <taxon>Mucoromycotina</taxon>
        <taxon>Mucoromycetes</taxon>
        <taxon>Mucorales</taxon>
        <taxon>Mucorineae</taxon>
        <taxon>Mucoraceae</taxon>
        <taxon>Apophysomyces</taxon>
    </lineage>
</organism>
<evidence type="ECO:0008006" key="6">
    <source>
        <dbReference type="Google" id="ProtNLM"/>
    </source>
</evidence>
<dbReference type="InterPro" id="IPR013785">
    <property type="entry name" value="Aldolase_TIM"/>
</dbReference>
<sequence length="330" mass="35543">MVIATALTRLLGIKHPIVQGGMQYVGVAELASAVSNAGGLGILTALTQPTPEDLRKEIRRCRTMTNNPFGVNLTFLPAITPPPYEEYTRVIIDEGIKVVETAGNNPGKYIKMLKDAGIIVIHKCTAIRHALSAQRLGVDVISIDGFECAGHPGEDDVTGLILLAKSSKTLKIPYIASGGFGDGRGLAAALALGAQGINMGTRFMATVESPIHNNIKEAIVKADERNTALVFRPFRNTSRIFKNTVAVEVNSREKNPNVKFEDVRELVAGARGRQVYTTGDPNFGVWTAGQVIGLIDDIPTCEVLVNRIVGDAEKIIKEELSKMVSEQSKL</sequence>